<reference evidence="8" key="1">
    <citation type="submission" date="2017-01" db="EMBL/GenBank/DDBJ databases">
        <authorList>
            <person name="Varghese N."/>
            <person name="Submissions S."/>
        </authorList>
    </citation>
    <scope>NUCLEOTIDE SEQUENCE [LARGE SCALE GENOMIC DNA]</scope>
    <source>
        <strain evidence="8">ATCC 51758</strain>
    </source>
</reference>
<dbReference type="Proteomes" id="UP000186819">
    <property type="component" value="Unassembled WGS sequence"/>
</dbReference>
<dbReference type="SMART" id="SM00232">
    <property type="entry name" value="JAB_MPN"/>
    <property type="match status" value="1"/>
</dbReference>
<dbReference type="InterPro" id="IPR000555">
    <property type="entry name" value="JAMM/MPN+_dom"/>
</dbReference>
<evidence type="ECO:0000256" key="4">
    <source>
        <dbReference type="ARBA" id="ARBA00022833"/>
    </source>
</evidence>
<accession>A0A1N6PPW7</accession>
<evidence type="ECO:0000313" key="7">
    <source>
        <dbReference type="EMBL" id="SIQ06323.1"/>
    </source>
</evidence>
<dbReference type="Gene3D" id="3.40.140.10">
    <property type="entry name" value="Cytidine Deaminase, domain 2"/>
    <property type="match status" value="1"/>
</dbReference>
<dbReference type="GO" id="GO:0008270">
    <property type="term" value="F:zinc ion binding"/>
    <property type="evidence" value="ECO:0007669"/>
    <property type="project" value="TreeGrafter"/>
</dbReference>
<dbReference type="OrthoDB" id="1494599at2"/>
<organism evidence="7 8">
    <name type="scientific">Aromatoleum tolulyticum</name>
    <dbReference type="NCBI Taxonomy" id="34027"/>
    <lineage>
        <taxon>Bacteria</taxon>
        <taxon>Pseudomonadati</taxon>
        <taxon>Pseudomonadota</taxon>
        <taxon>Betaproteobacteria</taxon>
        <taxon>Rhodocyclales</taxon>
        <taxon>Rhodocyclaceae</taxon>
        <taxon>Aromatoleum</taxon>
    </lineage>
</organism>
<keyword evidence="2" id="KW-0479">Metal-binding</keyword>
<dbReference type="CDD" id="cd08070">
    <property type="entry name" value="MPN_like"/>
    <property type="match status" value="1"/>
</dbReference>
<evidence type="ECO:0000313" key="8">
    <source>
        <dbReference type="Proteomes" id="UP000186819"/>
    </source>
</evidence>
<dbReference type="PANTHER" id="PTHR34858:SF1">
    <property type="entry name" value="CYSO-CYSTEINE PEPTIDASE"/>
    <property type="match status" value="1"/>
</dbReference>
<dbReference type="PANTHER" id="PTHR34858">
    <property type="entry name" value="CYSO-CYSTEINE PEPTIDASE"/>
    <property type="match status" value="1"/>
</dbReference>
<keyword evidence="3" id="KW-0378">Hydrolase</keyword>
<name>A0A1N6PPW7_9RHOO</name>
<evidence type="ECO:0000256" key="3">
    <source>
        <dbReference type="ARBA" id="ARBA00022801"/>
    </source>
</evidence>
<dbReference type="RefSeq" id="WP_076600668.1">
    <property type="nucleotide sequence ID" value="NZ_FTMD01000002.1"/>
</dbReference>
<keyword evidence="7" id="KW-0647">Proteasome</keyword>
<dbReference type="STRING" id="34027.SAMN05421829_102143"/>
<evidence type="ECO:0000256" key="2">
    <source>
        <dbReference type="ARBA" id="ARBA00022723"/>
    </source>
</evidence>
<dbReference type="AlphaFoldDB" id="A0A1N6PPW7"/>
<dbReference type="PROSITE" id="PS50249">
    <property type="entry name" value="MPN"/>
    <property type="match status" value="1"/>
</dbReference>
<feature type="domain" description="MPN" evidence="6">
    <location>
        <begin position="4"/>
        <end position="137"/>
    </location>
</feature>
<gene>
    <name evidence="7" type="ORF">SAMN05421829_102143</name>
</gene>
<keyword evidence="5" id="KW-0482">Metalloprotease</keyword>
<dbReference type="Pfam" id="PF14464">
    <property type="entry name" value="Prok-JAB"/>
    <property type="match status" value="1"/>
</dbReference>
<keyword evidence="1" id="KW-0645">Protease</keyword>
<dbReference type="InterPro" id="IPR028090">
    <property type="entry name" value="JAB_dom_prok"/>
</dbReference>
<dbReference type="EMBL" id="FTMD01000002">
    <property type="protein sequence ID" value="SIQ06323.1"/>
    <property type="molecule type" value="Genomic_DNA"/>
</dbReference>
<dbReference type="GO" id="GO:0008235">
    <property type="term" value="F:metalloexopeptidase activity"/>
    <property type="evidence" value="ECO:0007669"/>
    <property type="project" value="TreeGrafter"/>
</dbReference>
<evidence type="ECO:0000259" key="6">
    <source>
        <dbReference type="PROSITE" id="PS50249"/>
    </source>
</evidence>
<dbReference type="GO" id="GO:0000502">
    <property type="term" value="C:proteasome complex"/>
    <property type="evidence" value="ECO:0007669"/>
    <property type="project" value="UniProtKB-KW"/>
</dbReference>
<dbReference type="SUPFAM" id="SSF102712">
    <property type="entry name" value="JAB1/MPN domain"/>
    <property type="match status" value="1"/>
</dbReference>
<keyword evidence="8" id="KW-1185">Reference proteome</keyword>
<dbReference type="InterPro" id="IPR051929">
    <property type="entry name" value="VirAsm_ModProt"/>
</dbReference>
<sequence length="138" mass="15145">MTTLRLPPPLRDTILAAAQTGYPDEVCGLLLGRQDAGAVTVCAVHPARNVHPERTADRFLIEPQDYLDAEYAAAADGLQLVGVWHSHPDHPPRPSDTDREFAWAGWSYPIVSVNAGVATELRSWRLEGETFGEEEVLS</sequence>
<keyword evidence="4" id="KW-0862">Zinc</keyword>
<proteinExistence type="predicted"/>
<evidence type="ECO:0000256" key="5">
    <source>
        <dbReference type="ARBA" id="ARBA00023049"/>
    </source>
</evidence>
<dbReference type="FunFam" id="3.40.140.10:FF:000085">
    <property type="entry name" value="Mov34/MPN/PAD-1 family protein"/>
    <property type="match status" value="1"/>
</dbReference>
<dbReference type="InterPro" id="IPR037518">
    <property type="entry name" value="MPN"/>
</dbReference>
<protein>
    <submittedName>
        <fullName evidence="7">Proteasome lid subunit RPN8/RPN11, contains Jab1/MPN metalloenzyme (JAMM) motif</fullName>
    </submittedName>
</protein>
<dbReference type="GO" id="GO:0006508">
    <property type="term" value="P:proteolysis"/>
    <property type="evidence" value="ECO:0007669"/>
    <property type="project" value="UniProtKB-KW"/>
</dbReference>
<evidence type="ECO:0000256" key="1">
    <source>
        <dbReference type="ARBA" id="ARBA00022670"/>
    </source>
</evidence>